<name>A0A371DNU0_9APHY</name>
<feature type="region of interest" description="Disordered" evidence="1">
    <location>
        <begin position="1"/>
        <end position="26"/>
    </location>
</feature>
<gene>
    <name evidence="2" type="ORF">OH76DRAFT_1070088</name>
</gene>
<dbReference type="AlphaFoldDB" id="A0A371DNU0"/>
<keyword evidence="3" id="KW-1185">Reference proteome</keyword>
<proteinExistence type="predicted"/>
<reference evidence="2 3" key="1">
    <citation type="journal article" date="2018" name="Biotechnol. Biofuels">
        <title>Integrative visual omics of the white-rot fungus Polyporus brumalis exposes the biotechnological potential of its oxidative enzymes for delignifying raw plant biomass.</title>
        <authorList>
            <person name="Miyauchi S."/>
            <person name="Rancon A."/>
            <person name="Drula E."/>
            <person name="Hage H."/>
            <person name="Chaduli D."/>
            <person name="Favel A."/>
            <person name="Grisel S."/>
            <person name="Henrissat B."/>
            <person name="Herpoel-Gimbert I."/>
            <person name="Ruiz-Duenas F.J."/>
            <person name="Chevret D."/>
            <person name="Hainaut M."/>
            <person name="Lin J."/>
            <person name="Wang M."/>
            <person name="Pangilinan J."/>
            <person name="Lipzen A."/>
            <person name="Lesage-Meessen L."/>
            <person name="Navarro D."/>
            <person name="Riley R."/>
            <person name="Grigoriev I.V."/>
            <person name="Zhou S."/>
            <person name="Raouche S."/>
            <person name="Rosso M.N."/>
        </authorList>
    </citation>
    <scope>NUCLEOTIDE SEQUENCE [LARGE SCALE GENOMIC DNA]</scope>
    <source>
        <strain evidence="2 3">BRFM 1820</strain>
    </source>
</reference>
<feature type="region of interest" description="Disordered" evidence="1">
    <location>
        <begin position="74"/>
        <end position="95"/>
    </location>
</feature>
<evidence type="ECO:0000256" key="1">
    <source>
        <dbReference type="SAM" id="MobiDB-lite"/>
    </source>
</evidence>
<protein>
    <submittedName>
        <fullName evidence="2">Uncharacterized protein</fullName>
    </submittedName>
</protein>
<evidence type="ECO:0000313" key="2">
    <source>
        <dbReference type="EMBL" id="RDX54184.1"/>
    </source>
</evidence>
<organism evidence="2 3">
    <name type="scientific">Lentinus brumalis</name>
    <dbReference type="NCBI Taxonomy" id="2498619"/>
    <lineage>
        <taxon>Eukaryota</taxon>
        <taxon>Fungi</taxon>
        <taxon>Dikarya</taxon>
        <taxon>Basidiomycota</taxon>
        <taxon>Agaricomycotina</taxon>
        <taxon>Agaricomycetes</taxon>
        <taxon>Polyporales</taxon>
        <taxon>Polyporaceae</taxon>
        <taxon>Lentinus</taxon>
    </lineage>
</organism>
<dbReference type="EMBL" id="KZ857385">
    <property type="protein sequence ID" value="RDX54184.1"/>
    <property type="molecule type" value="Genomic_DNA"/>
</dbReference>
<dbReference type="Proteomes" id="UP000256964">
    <property type="component" value="Unassembled WGS sequence"/>
</dbReference>
<accession>A0A371DNU0</accession>
<sequence>MRPSPDVCCPRTRPGDDRNAWEPASVPSSCQVSASASRTKMQMQRAKPPIQLSASGNTTRTVGATLIPRASRRYTVHGPPRGTRVASTYARPQSRRGGPSWHWWHRCGLPSRMCPVRTRAVPCDAHACRPTTPPPTRPRTGMGKQADRLGLPARCATGRAFPRFRRLLSGPSSQRQGLRVRSQCHRDMYVSFRESGTGTGPRPQPAPALMLLTACV</sequence>
<evidence type="ECO:0000313" key="3">
    <source>
        <dbReference type="Proteomes" id="UP000256964"/>
    </source>
</evidence>